<dbReference type="OrthoDB" id="10499159at2759"/>
<evidence type="ECO:0000256" key="2">
    <source>
        <dbReference type="SAM" id="SignalP"/>
    </source>
</evidence>
<evidence type="ECO:0000313" key="3">
    <source>
        <dbReference type="EMBL" id="PBK83796.1"/>
    </source>
</evidence>
<dbReference type="AlphaFoldDB" id="A0A2H3D8I5"/>
<dbReference type="STRING" id="47427.A0A2H3D8I5"/>
<name>A0A2H3D8I5_ARMGA</name>
<dbReference type="Proteomes" id="UP000217790">
    <property type="component" value="Unassembled WGS sequence"/>
</dbReference>
<gene>
    <name evidence="3" type="ORF">ARMGADRAFT_1089026</name>
</gene>
<evidence type="ECO:0000313" key="4">
    <source>
        <dbReference type="Proteomes" id="UP000217790"/>
    </source>
</evidence>
<keyword evidence="4" id="KW-1185">Reference proteome</keyword>
<dbReference type="InParanoid" id="A0A2H3D8I5"/>
<evidence type="ECO:0000256" key="1">
    <source>
        <dbReference type="SAM" id="MobiDB-lite"/>
    </source>
</evidence>
<sequence>MHLTFCFFFLISSPSEKVTSLEESSTSRILSVLGNSRELALAPALNDDEEVGASSSAKKGDHCQSNKVKTPSSKIKAITDGAAVAAVPAKGRKKSSAIVQPGSPSYAAVVSG</sequence>
<protein>
    <submittedName>
        <fullName evidence="3">Uncharacterized protein</fullName>
    </submittedName>
</protein>
<feature type="signal peptide" evidence="2">
    <location>
        <begin position="1"/>
        <end position="20"/>
    </location>
</feature>
<keyword evidence="2" id="KW-0732">Signal</keyword>
<feature type="chain" id="PRO_5013581308" evidence="2">
    <location>
        <begin position="21"/>
        <end position="112"/>
    </location>
</feature>
<proteinExistence type="predicted"/>
<organism evidence="3 4">
    <name type="scientific">Armillaria gallica</name>
    <name type="common">Bulbous honey fungus</name>
    <name type="synonym">Armillaria bulbosa</name>
    <dbReference type="NCBI Taxonomy" id="47427"/>
    <lineage>
        <taxon>Eukaryota</taxon>
        <taxon>Fungi</taxon>
        <taxon>Dikarya</taxon>
        <taxon>Basidiomycota</taxon>
        <taxon>Agaricomycotina</taxon>
        <taxon>Agaricomycetes</taxon>
        <taxon>Agaricomycetidae</taxon>
        <taxon>Agaricales</taxon>
        <taxon>Marasmiineae</taxon>
        <taxon>Physalacriaceae</taxon>
        <taxon>Armillaria</taxon>
    </lineage>
</organism>
<dbReference type="EMBL" id="KZ293703">
    <property type="protein sequence ID" value="PBK83796.1"/>
    <property type="molecule type" value="Genomic_DNA"/>
</dbReference>
<accession>A0A2H3D8I5</accession>
<feature type="region of interest" description="Disordered" evidence="1">
    <location>
        <begin position="50"/>
        <end position="71"/>
    </location>
</feature>
<reference evidence="4" key="1">
    <citation type="journal article" date="2017" name="Nat. Ecol. Evol.">
        <title>Genome expansion and lineage-specific genetic innovations in the forest pathogenic fungi Armillaria.</title>
        <authorList>
            <person name="Sipos G."/>
            <person name="Prasanna A.N."/>
            <person name="Walter M.C."/>
            <person name="O'Connor E."/>
            <person name="Balint B."/>
            <person name="Krizsan K."/>
            <person name="Kiss B."/>
            <person name="Hess J."/>
            <person name="Varga T."/>
            <person name="Slot J."/>
            <person name="Riley R."/>
            <person name="Boka B."/>
            <person name="Rigling D."/>
            <person name="Barry K."/>
            <person name="Lee J."/>
            <person name="Mihaltcheva S."/>
            <person name="LaButti K."/>
            <person name="Lipzen A."/>
            <person name="Waldron R."/>
            <person name="Moloney N.M."/>
            <person name="Sperisen C."/>
            <person name="Kredics L."/>
            <person name="Vagvoelgyi C."/>
            <person name="Patrignani A."/>
            <person name="Fitzpatrick D."/>
            <person name="Nagy I."/>
            <person name="Doyle S."/>
            <person name="Anderson J.B."/>
            <person name="Grigoriev I.V."/>
            <person name="Gueldener U."/>
            <person name="Muensterkoetter M."/>
            <person name="Nagy L.G."/>
        </authorList>
    </citation>
    <scope>NUCLEOTIDE SEQUENCE [LARGE SCALE GENOMIC DNA]</scope>
    <source>
        <strain evidence="4">Ar21-2</strain>
    </source>
</reference>